<dbReference type="EMBL" id="CP001964">
    <property type="protein sequence ID" value="ADG75844.1"/>
    <property type="molecule type" value="Genomic_DNA"/>
</dbReference>
<name>D5UKI3_CELFN</name>
<dbReference type="HOGENOM" id="CLU_087580_2_1_11"/>
<dbReference type="SMART" id="SM00418">
    <property type="entry name" value="HTH_ARSR"/>
    <property type="match status" value="1"/>
</dbReference>
<dbReference type="GO" id="GO:0003700">
    <property type="term" value="F:DNA-binding transcription factor activity"/>
    <property type="evidence" value="ECO:0007669"/>
    <property type="project" value="InterPro"/>
</dbReference>
<dbReference type="InterPro" id="IPR011991">
    <property type="entry name" value="ArsR-like_HTH"/>
</dbReference>
<proteinExistence type="predicted"/>
<evidence type="ECO:0000256" key="1">
    <source>
        <dbReference type="SAM" id="MobiDB-lite"/>
    </source>
</evidence>
<reference evidence="3 4" key="1">
    <citation type="journal article" date="2010" name="Stand. Genomic Sci.">
        <title>Complete genome sequence of Cellulomonas flavigena type strain (134).</title>
        <authorList>
            <person name="Abt B."/>
            <person name="Foster B."/>
            <person name="Lapidus A."/>
            <person name="Clum A."/>
            <person name="Sun H."/>
            <person name="Pukall R."/>
            <person name="Lucas S."/>
            <person name="Glavina Del Rio T."/>
            <person name="Nolan M."/>
            <person name="Tice H."/>
            <person name="Cheng J.F."/>
            <person name="Pitluck S."/>
            <person name="Liolios K."/>
            <person name="Ivanova N."/>
            <person name="Mavromatis K."/>
            <person name="Ovchinnikova G."/>
            <person name="Pati A."/>
            <person name="Goodwin L."/>
            <person name="Chen A."/>
            <person name="Palaniappan K."/>
            <person name="Land M."/>
            <person name="Hauser L."/>
            <person name="Chang Y.J."/>
            <person name="Jeffries C.D."/>
            <person name="Rohde M."/>
            <person name="Goker M."/>
            <person name="Woyke T."/>
            <person name="Bristow J."/>
            <person name="Eisen J.A."/>
            <person name="Markowitz V."/>
            <person name="Hugenholtz P."/>
            <person name="Kyrpides N.C."/>
            <person name="Klenk H.P."/>
        </authorList>
    </citation>
    <scope>NUCLEOTIDE SEQUENCE [LARGE SCALE GENOMIC DNA]</scope>
    <source>
        <strain evidence="4">ATCC 482 / DSM 20109 / BCRC 11376 / JCM 18109 / NBRC 3775 / NCIMB 8073 / NRS 134</strain>
    </source>
</reference>
<dbReference type="KEGG" id="cfl:Cfla_2961"/>
<dbReference type="RefSeq" id="WP_013118175.1">
    <property type="nucleotide sequence ID" value="NC_014151.1"/>
</dbReference>
<gene>
    <name evidence="3" type="ordered locus">Cfla_2961</name>
</gene>
<dbReference type="STRING" id="446466.Cfla_2961"/>
<accession>D5UKI3</accession>
<dbReference type="InterPro" id="IPR036390">
    <property type="entry name" value="WH_DNA-bd_sf"/>
</dbReference>
<evidence type="ECO:0000259" key="2">
    <source>
        <dbReference type="SMART" id="SM00418"/>
    </source>
</evidence>
<protein>
    <submittedName>
        <fullName evidence="3">Putative transcriptional regulator, ArsR family</fullName>
    </submittedName>
</protein>
<dbReference type="SUPFAM" id="SSF46785">
    <property type="entry name" value="Winged helix' DNA-binding domain"/>
    <property type="match status" value="1"/>
</dbReference>
<feature type="region of interest" description="Disordered" evidence="1">
    <location>
        <begin position="1"/>
        <end position="26"/>
    </location>
</feature>
<dbReference type="Proteomes" id="UP000000849">
    <property type="component" value="Chromosome"/>
</dbReference>
<keyword evidence="4" id="KW-1185">Reference proteome</keyword>
<dbReference type="InterPro" id="IPR036388">
    <property type="entry name" value="WH-like_DNA-bd_sf"/>
</dbReference>
<evidence type="ECO:0000313" key="3">
    <source>
        <dbReference type="EMBL" id="ADG75844.1"/>
    </source>
</evidence>
<dbReference type="Pfam" id="PF12840">
    <property type="entry name" value="HTH_20"/>
    <property type="match status" value="1"/>
</dbReference>
<dbReference type="AlphaFoldDB" id="D5UKI3"/>
<dbReference type="Gene3D" id="1.10.10.10">
    <property type="entry name" value="Winged helix-like DNA-binding domain superfamily/Winged helix DNA-binding domain"/>
    <property type="match status" value="1"/>
</dbReference>
<sequence length="213" mass="23209">MTHDKPLAVGDPGSSAAREADAPAWRAPSIGPDALKAFAHPLRMAMYTSLRNDGPATASMLGRTLGESSGQTSYHLRQLEKHGFVEDDPGHLGGRERWWRAVGFSMDSRDLLTDPGTAGAAQTVMHSVLAERTQAMTAWAEHLDLSWEAQVMSTSTLLLTQEEAAALTARVLAVVDEYKDVSDTRTGPDERAGTRRVRVHLDVFPAHAPQRRD</sequence>
<feature type="domain" description="HTH arsR-type" evidence="2">
    <location>
        <begin position="33"/>
        <end position="142"/>
    </location>
</feature>
<dbReference type="InterPro" id="IPR001845">
    <property type="entry name" value="HTH_ArsR_DNA-bd_dom"/>
</dbReference>
<organism evidence="3 4">
    <name type="scientific">Cellulomonas flavigena (strain ATCC 482 / DSM 20109 / BCRC 11376 / JCM 18109 / NBRC 3775 / NCIMB 8073 / NRS 134)</name>
    <dbReference type="NCBI Taxonomy" id="446466"/>
    <lineage>
        <taxon>Bacteria</taxon>
        <taxon>Bacillati</taxon>
        <taxon>Actinomycetota</taxon>
        <taxon>Actinomycetes</taxon>
        <taxon>Micrococcales</taxon>
        <taxon>Cellulomonadaceae</taxon>
        <taxon>Cellulomonas</taxon>
    </lineage>
</organism>
<dbReference type="eggNOG" id="COG0640">
    <property type="taxonomic scope" value="Bacteria"/>
</dbReference>
<dbReference type="CDD" id="cd00090">
    <property type="entry name" value="HTH_ARSR"/>
    <property type="match status" value="1"/>
</dbReference>
<evidence type="ECO:0000313" key="4">
    <source>
        <dbReference type="Proteomes" id="UP000000849"/>
    </source>
</evidence>
<dbReference type="OrthoDB" id="7945987at2"/>